<organism evidence="1 2">
    <name type="scientific">Linderina macrospora</name>
    <dbReference type="NCBI Taxonomy" id="4868"/>
    <lineage>
        <taxon>Eukaryota</taxon>
        <taxon>Fungi</taxon>
        <taxon>Fungi incertae sedis</taxon>
        <taxon>Zoopagomycota</taxon>
        <taxon>Kickxellomycotina</taxon>
        <taxon>Kickxellomycetes</taxon>
        <taxon>Kickxellales</taxon>
        <taxon>Kickxellaceae</taxon>
        <taxon>Linderina</taxon>
    </lineage>
</organism>
<name>A0ACC1JCH2_9FUNG</name>
<dbReference type="EMBL" id="JANBPW010001087">
    <property type="protein sequence ID" value="KAJ1946209.1"/>
    <property type="molecule type" value="Genomic_DNA"/>
</dbReference>
<keyword evidence="2" id="KW-1185">Reference proteome</keyword>
<protein>
    <submittedName>
        <fullName evidence="1">Uncharacterized protein</fullName>
    </submittedName>
</protein>
<reference evidence="1" key="1">
    <citation type="submission" date="2022-07" db="EMBL/GenBank/DDBJ databases">
        <title>Phylogenomic reconstructions and comparative analyses of Kickxellomycotina fungi.</title>
        <authorList>
            <person name="Reynolds N.K."/>
            <person name="Stajich J.E."/>
            <person name="Barry K."/>
            <person name="Grigoriev I.V."/>
            <person name="Crous P."/>
            <person name="Smith M.E."/>
        </authorList>
    </citation>
    <scope>NUCLEOTIDE SEQUENCE</scope>
    <source>
        <strain evidence="1">NRRL 5244</strain>
    </source>
</reference>
<comment type="caution">
    <text evidence="1">The sequence shown here is derived from an EMBL/GenBank/DDBJ whole genome shotgun (WGS) entry which is preliminary data.</text>
</comment>
<dbReference type="Proteomes" id="UP001150603">
    <property type="component" value="Unassembled WGS sequence"/>
</dbReference>
<sequence length="129" mass="14482">MADSELDAIRARRMAELQGGQGGSGTSNPEADARKRQEEEARQTMLSQILTNEARERIGRIALVRPERATAIEGMLVRMAKMGQIRKKVTEDDLKGMLEELNAETAAETTITYSRKDAMDDSDEEEYEF</sequence>
<accession>A0ACC1JCH2</accession>
<evidence type="ECO:0000313" key="1">
    <source>
        <dbReference type="EMBL" id="KAJ1946209.1"/>
    </source>
</evidence>
<gene>
    <name evidence="1" type="ORF">FBU59_002086</name>
</gene>
<proteinExistence type="predicted"/>
<evidence type="ECO:0000313" key="2">
    <source>
        <dbReference type="Proteomes" id="UP001150603"/>
    </source>
</evidence>